<sequence>MRSSIILVMVFSLFQNALTLAVSTHETTPGLAKRLIDNPCFSCLSLLTPPPPAPQQLQFRWLIKSEETTRDMRLRRSPI</sequence>
<gene>
    <name evidence="1" type="ORF">MJO28_004752</name>
</gene>
<comment type="caution">
    <text evidence="1">The sequence shown here is derived from an EMBL/GenBank/DDBJ whole genome shotgun (WGS) entry which is preliminary data.</text>
</comment>
<keyword evidence="2" id="KW-1185">Reference proteome</keyword>
<reference evidence="2" key="2">
    <citation type="journal article" date="2018" name="Mol. Plant Microbe Interact.">
        <title>Genome sequence resources for the wheat stripe rust pathogen (Puccinia striiformis f. sp. tritici) and the barley stripe rust pathogen (Puccinia striiformis f. sp. hordei).</title>
        <authorList>
            <person name="Xia C."/>
            <person name="Wang M."/>
            <person name="Yin C."/>
            <person name="Cornejo O.E."/>
            <person name="Hulbert S.H."/>
            <person name="Chen X."/>
        </authorList>
    </citation>
    <scope>NUCLEOTIDE SEQUENCE [LARGE SCALE GENOMIC DNA]</scope>
    <source>
        <strain evidence="2">93-210</strain>
    </source>
</reference>
<evidence type="ECO:0000313" key="2">
    <source>
        <dbReference type="Proteomes" id="UP001060170"/>
    </source>
</evidence>
<reference evidence="1 2" key="3">
    <citation type="journal article" date="2022" name="Microbiol. Spectr.">
        <title>Folding features and dynamics of 3D genome architecture in plant fungal pathogens.</title>
        <authorList>
            <person name="Xia C."/>
        </authorList>
    </citation>
    <scope>NUCLEOTIDE SEQUENCE [LARGE SCALE GENOMIC DNA]</scope>
    <source>
        <strain evidence="1 2">93-210</strain>
    </source>
</reference>
<protein>
    <submittedName>
        <fullName evidence="1">Uncharacterized protein</fullName>
    </submittedName>
</protein>
<organism evidence="1 2">
    <name type="scientific">Puccinia striiformis f. sp. tritici</name>
    <dbReference type="NCBI Taxonomy" id="168172"/>
    <lineage>
        <taxon>Eukaryota</taxon>
        <taxon>Fungi</taxon>
        <taxon>Dikarya</taxon>
        <taxon>Basidiomycota</taxon>
        <taxon>Pucciniomycotina</taxon>
        <taxon>Pucciniomycetes</taxon>
        <taxon>Pucciniales</taxon>
        <taxon>Pucciniaceae</taxon>
        <taxon>Puccinia</taxon>
    </lineage>
</organism>
<name>A0ACC0EKH4_9BASI</name>
<dbReference type="Proteomes" id="UP001060170">
    <property type="component" value="Chromosome 5"/>
</dbReference>
<evidence type="ECO:0000313" key="1">
    <source>
        <dbReference type="EMBL" id="KAI7954352.1"/>
    </source>
</evidence>
<accession>A0ACC0EKH4</accession>
<proteinExistence type="predicted"/>
<reference evidence="2" key="1">
    <citation type="journal article" date="2018" name="BMC Genomics">
        <title>Genomic insights into host adaptation between the wheat stripe rust pathogen (Puccinia striiformis f. sp. tritici) and the barley stripe rust pathogen (Puccinia striiformis f. sp. hordei).</title>
        <authorList>
            <person name="Xia C."/>
            <person name="Wang M."/>
            <person name="Yin C."/>
            <person name="Cornejo O.E."/>
            <person name="Hulbert S.H."/>
            <person name="Chen X."/>
        </authorList>
    </citation>
    <scope>NUCLEOTIDE SEQUENCE [LARGE SCALE GENOMIC DNA]</scope>
    <source>
        <strain evidence="2">93-210</strain>
    </source>
</reference>
<dbReference type="EMBL" id="CM045869">
    <property type="protein sequence ID" value="KAI7954352.1"/>
    <property type="molecule type" value="Genomic_DNA"/>
</dbReference>